<protein>
    <submittedName>
        <fullName evidence="3">Dehydrogenase/reductase SDR family member 7</fullName>
    </submittedName>
</protein>
<proteinExistence type="inferred from homology"/>
<dbReference type="Gene3D" id="3.40.50.720">
    <property type="entry name" value="NAD(P)-binding Rossmann-like Domain"/>
    <property type="match status" value="1"/>
</dbReference>
<dbReference type="Pfam" id="PF00106">
    <property type="entry name" value="adh_short"/>
    <property type="match status" value="1"/>
</dbReference>
<dbReference type="STRING" id="6573.A0A210PM94"/>
<dbReference type="InterPro" id="IPR002347">
    <property type="entry name" value="SDR_fam"/>
</dbReference>
<dbReference type="EMBL" id="NEDP02005586">
    <property type="protein sequence ID" value="OWF37618.1"/>
    <property type="molecule type" value="Genomic_DNA"/>
</dbReference>
<reference evidence="3 4" key="1">
    <citation type="journal article" date="2017" name="Nat. Ecol. Evol.">
        <title>Scallop genome provides insights into evolution of bilaterian karyotype and development.</title>
        <authorList>
            <person name="Wang S."/>
            <person name="Zhang J."/>
            <person name="Jiao W."/>
            <person name="Li J."/>
            <person name="Xun X."/>
            <person name="Sun Y."/>
            <person name="Guo X."/>
            <person name="Huan P."/>
            <person name="Dong B."/>
            <person name="Zhang L."/>
            <person name="Hu X."/>
            <person name="Sun X."/>
            <person name="Wang J."/>
            <person name="Zhao C."/>
            <person name="Wang Y."/>
            <person name="Wang D."/>
            <person name="Huang X."/>
            <person name="Wang R."/>
            <person name="Lv J."/>
            <person name="Li Y."/>
            <person name="Zhang Z."/>
            <person name="Liu B."/>
            <person name="Lu W."/>
            <person name="Hui Y."/>
            <person name="Liang J."/>
            <person name="Zhou Z."/>
            <person name="Hou R."/>
            <person name="Li X."/>
            <person name="Liu Y."/>
            <person name="Li H."/>
            <person name="Ning X."/>
            <person name="Lin Y."/>
            <person name="Zhao L."/>
            <person name="Xing Q."/>
            <person name="Dou J."/>
            <person name="Li Y."/>
            <person name="Mao J."/>
            <person name="Guo H."/>
            <person name="Dou H."/>
            <person name="Li T."/>
            <person name="Mu C."/>
            <person name="Jiang W."/>
            <person name="Fu Q."/>
            <person name="Fu X."/>
            <person name="Miao Y."/>
            <person name="Liu J."/>
            <person name="Yu Q."/>
            <person name="Li R."/>
            <person name="Liao H."/>
            <person name="Li X."/>
            <person name="Kong Y."/>
            <person name="Jiang Z."/>
            <person name="Chourrout D."/>
            <person name="Li R."/>
            <person name="Bao Z."/>
        </authorList>
    </citation>
    <scope>NUCLEOTIDE SEQUENCE [LARGE SCALE GENOMIC DNA]</scope>
    <source>
        <strain evidence="3 4">PY_sf001</strain>
    </source>
</reference>
<dbReference type="AlphaFoldDB" id="A0A210PM94"/>
<dbReference type="InterPro" id="IPR053011">
    <property type="entry name" value="SDR_family_member_7"/>
</dbReference>
<dbReference type="InterPro" id="IPR036291">
    <property type="entry name" value="NAD(P)-bd_dom_sf"/>
</dbReference>
<dbReference type="OrthoDB" id="47007at2759"/>
<evidence type="ECO:0000313" key="3">
    <source>
        <dbReference type="EMBL" id="OWF37618.1"/>
    </source>
</evidence>
<dbReference type="PROSITE" id="PS00061">
    <property type="entry name" value="ADH_SHORT"/>
    <property type="match status" value="1"/>
</dbReference>
<keyword evidence="4" id="KW-1185">Reference proteome</keyword>
<evidence type="ECO:0000256" key="1">
    <source>
        <dbReference type="ARBA" id="ARBA00023002"/>
    </source>
</evidence>
<accession>A0A210PM94</accession>
<dbReference type="PANTHER" id="PTHR44269:SF1">
    <property type="entry name" value="DEHYDROGENASE_REDUCTASE SDR FAMILY MEMBER 7"/>
    <property type="match status" value="1"/>
</dbReference>
<dbReference type="Proteomes" id="UP000242188">
    <property type="component" value="Unassembled WGS sequence"/>
</dbReference>
<dbReference type="PANTHER" id="PTHR44269">
    <property type="entry name" value="DEHYDROGENASE/REDUCTASE SDR FAMILY MEMBER 7-RELATED"/>
    <property type="match status" value="1"/>
</dbReference>
<evidence type="ECO:0000313" key="4">
    <source>
        <dbReference type="Proteomes" id="UP000242188"/>
    </source>
</evidence>
<dbReference type="GO" id="GO:0016491">
    <property type="term" value="F:oxidoreductase activity"/>
    <property type="evidence" value="ECO:0007669"/>
    <property type="project" value="UniProtKB-KW"/>
</dbReference>
<dbReference type="PRINTS" id="PR00080">
    <property type="entry name" value="SDRFAMILY"/>
</dbReference>
<sequence>MERESLSGQVVWITGASSGIGEELAYELARAGCRLVLSARRTKELERVKKECMLRGRVKYDNILILTLDSIDFDSHKSAVDKVLTHFKHIDVLVNNAGRAQQAVWMRTSLKVDRDVLELDVLGVLSLTKLVLPHMADRKSGHIVNVSSILGKIGAPLSGSYAGAKHAIQGWFDSLRVEMIDKNVSVTNICPGPVFSNILAVAFTENEGEELKSQMNTNENRMKTDRCAYLMGVAIANKMWEVWITNNPVLLFTYANQYMPNVTKWLLCTMGLETIQKIKQGQI</sequence>
<comment type="similarity">
    <text evidence="2">Belongs to the short-chain dehydrogenases/reductases (SDR) family.</text>
</comment>
<gene>
    <name evidence="3" type="ORF">KP79_PYT10427</name>
</gene>
<dbReference type="PRINTS" id="PR00081">
    <property type="entry name" value="GDHRDH"/>
</dbReference>
<comment type="caution">
    <text evidence="3">The sequence shown here is derived from an EMBL/GenBank/DDBJ whole genome shotgun (WGS) entry which is preliminary data.</text>
</comment>
<organism evidence="3 4">
    <name type="scientific">Mizuhopecten yessoensis</name>
    <name type="common">Japanese scallop</name>
    <name type="synonym">Patinopecten yessoensis</name>
    <dbReference type="NCBI Taxonomy" id="6573"/>
    <lineage>
        <taxon>Eukaryota</taxon>
        <taxon>Metazoa</taxon>
        <taxon>Spiralia</taxon>
        <taxon>Lophotrochozoa</taxon>
        <taxon>Mollusca</taxon>
        <taxon>Bivalvia</taxon>
        <taxon>Autobranchia</taxon>
        <taxon>Pteriomorphia</taxon>
        <taxon>Pectinida</taxon>
        <taxon>Pectinoidea</taxon>
        <taxon>Pectinidae</taxon>
        <taxon>Mizuhopecten</taxon>
    </lineage>
</organism>
<evidence type="ECO:0000256" key="2">
    <source>
        <dbReference type="RuleBase" id="RU000363"/>
    </source>
</evidence>
<dbReference type="SUPFAM" id="SSF51735">
    <property type="entry name" value="NAD(P)-binding Rossmann-fold domains"/>
    <property type="match status" value="1"/>
</dbReference>
<name>A0A210PM94_MIZYE</name>
<keyword evidence="1" id="KW-0560">Oxidoreductase</keyword>
<dbReference type="InterPro" id="IPR020904">
    <property type="entry name" value="Sc_DH/Rdtase_CS"/>
</dbReference>